<feature type="binding site" evidence="2">
    <location>
        <position position="362"/>
    </location>
    <ligand>
        <name>Zn(2+)</name>
        <dbReference type="ChEBI" id="CHEBI:29105"/>
        <note>catalytic</note>
    </ligand>
</feature>
<dbReference type="InterPro" id="IPR027268">
    <property type="entry name" value="Peptidase_M4/M1_CTD_sf"/>
</dbReference>
<feature type="active site" description="Proton donor" evidence="1">
    <location>
        <position position="451"/>
    </location>
</feature>
<feature type="compositionally biased region" description="Polar residues" evidence="3">
    <location>
        <begin position="525"/>
        <end position="534"/>
    </location>
</feature>
<dbReference type="Pfam" id="PF01433">
    <property type="entry name" value="Peptidase_M1"/>
    <property type="match status" value="1"/>
</dbReference>
<protein>
    <recommendedName>
        <fullName evidence="5">Peptidase M1 membrane alanine aminopeptidase domain-containing protein</fullName>
    </recommendedName>
</protein>
<sequence length="717" mass="79738">MPRPIFAATLLLFAAPMLRAQPAIATNSPNGRPLSERVVDYTIDARLDTDKKTLDATETLTYRNLTGQPLTTFPFHLYLNAFRPESTFTAETRAGGGVRASVEDTYPAEKIGGITVSHVDADGYGDLTATLHFTAPDDGNLQDHTVAEIVLPRPLAPNESVTFHLTFHDKFPLSVARNGYKRDFMMGGQWFPKVGVFWHGAWNCHQYHATTEFFSDFGTFNVRLTVPRRYTVGASGVPTGNQPNSDGTKTLSFYGEDIHDFAFAASPHFVVTDAIYLSSLGPVQIHVLALAAHPHIAQRYLDIARGSLAEYERRYGPYPYKVLTVVDPEPGSEMQGMEYPTLVTGDGSWTGILEDAEITVEHEFGHQYWYGMVATNEFEEPWLDEGINSYTEVKVLAALLGGGTSAIRQRYANLGDGSLQRISYLSAPDLDPVTRFGWKFRSEQSYGAVTYGKSSTLLMTLEGIIGKETMDEAMRIYFERYRFKHPTTEDFLRTIEQVAVARGKATTLSRGEAASPASGLACSPNEPSASSANQLVPTTPFTHLSPFVQGPTSAAPCIPLPPASSEPTYAPTSLRPFINQAVYGTEVLDYAVDDFWSEPVRWWEPRPRGSIRTQYLSTVVLRRRGDFILPVTAEVVFDDGSRVRESWDGTDRWTRFTYTRNAKIVSVELDPDHLVPLDRDLFNNSITDRIDKVPSHKLTAIWEVLQQMAAQLAAWIV</sequence>
<feature type="binding site" evidence="2">
    <location>
        <position position="366"/>
    </location>
    <ligand>
        <name>Zn(2+)</name>
        <dbReference type="ChEBI" id="CHEBI:29105"/>
        <note>catalytic</note>
    </ligand>
</feature>
<feature type="binding site" evidence="2">
    <location>
        <position position="385"/>
    </location>
    <ligand>
        <name>Zn(2+)</name>
        <dbReference type="ChEBI" id="CHEBI:29105"/>
        <note>catalytic</note>
    </ligand>
</feature>
<evidence type="ECO:0000313" key="7">
    <source>
        <dbReference type="Proteomes" id="UP000292958"/>
    </source>
</evidence>
<dbReference type="EMBL" id="SHKW01000001">
    <property type="protein sequence ID" value="RZU40578.1"/>
    <property type="molecule type" value="Genomic_DNA"/>
</dbReference>
<dbReference type="InterPro" id="IPR034015">
    <property type="entry name" value="M1_LTA4H"/>
</dbReference>
<dbReference type="Gene3D" id="1.10.390.10">
    <property type="entry name" value="Neutral Protease Domain 2"/>
    <property type="match status" value="1"/>
</dbReference>
<keyword evidence="2" id="KW-0862">Zinc</keyword>
<reference evidence="6 7" key="1">
    <citation type="submission" date="2019-02" db="EMBL/GenBank/DDBJ databases">
        <title>Genomic Encyclopedia of Archaeal and Bacterial Type Strains, Phase II (KMG-II): from individual species to whole genera.</title>
        <authorList>
            <person name="Goeker M."/>
        </authorList>
    </citation>
    <scope>NUCLEOTIDE SEQUENCE [LARGE SCALE GENOMIC DNA]</scope>
    <source>
        <strain evidence="6 7">DSM 18101</strain>
    </source>
</reference>
<evidence type="ECO:0000256" key="2">
    <source>
        <dbReference type="PIRSR" id="PIRSR634015-3"/>
    </source>
</evidence>
<dbReference type="CDD" id="cd09604">
    <property type="entry name" value="M1_APN_like"/>
    <property type="match status" value="1"/>
</dbReference>
<proteinExistence type="predicted"/>
<evidence type="ECO:0000259" key="5">
    <source>
        <dbReference type="Pfam" id="PF01433"/>
    </source>
</evidence>
<keyword evidence="7" id="KW-1185">Reference proteome</keyword>
<feature type="domain" description="Peptidase M1 membrane alanine aminopeptidase" evidence="5">
    <location>
        <begin position="302"/>
        <end position="498"/>
    </location>
</feature>
<evidence type="ECO:0000256" key="4">
    <source>
        <dbReference type="SAM" id="SignalP"/>
    </source>
</evidence>
<dbReference type="SUPFAM" id="SSF55486">
    <property type="entry name" value="Metalloproteases ('zincins'), catalytic domain"/>
    <property type="match status" value="1"/>
</dbReference>
<evidence type="ECO:0000256" key="1">
    <source>
        <dbReference type="PIRSR" id="PIRSR634015-1"/>
    </source>
</evidence>
<keyword evidence="4" id="KW-0732">Signal</keyword>
<dbReference type="OrthoDB" id="9814383at2"/>
<evidence type="ECO:0000313" key="6">
    <source>
        <dbReference type="EMBL" id="RZU40578.1"/>
    </source>
</evidence>
<organism evidence="6 7">
    <name type="scientific">Edaphobacter modestus</name>
    <dbReference type="NCBI Taxonomy" id="388466"/>
    <lineage>
        <taxon>Bacteria</taxon>
        <taxon>Pseudomonadati</taxon>
        <taxon>Acidobacteriota</taxon>
        <taxon>Terriglobia</taxon>
        <taxon>Terriglobales</taxon>
        <taxon>Acidobacteriaceae</taxon>
        <taxon>Edaphobacter</taxon>
    </lineage>
</organism>
<gene>
    <name evidence="6" type="ORF">BDD14_2047</name>
</gene>
<accession>A0A4Q7YSP6</accession>
<feature type="chain" id="PRO_5020550552" description="Peptidase M1 membrane alanine aminopeptidase domain-containing protein" evidence="4">
    <location>
        <begin position="26"/>
        <end position="717"/>
    </location>
</feature>
<comment type="caution">
    <text evidence="6">The sequence shown here is derived from an EMBL/GenBank/DDBJ whole genome shotgun (WGS) entry which is preliminary data.</text>
</comment>
<dbReference type="RefSeq" id="WP_130418631.1">
    <property type="nucleotide sequence ID" value="NZ_SHKW01000001.1"/>
</dbReference>
<dbReference type="PANTHER" id="PTHR45726:SF3">
    <property type="entry name" value="LEUKOTRIENE A-4 HYDROLASE"/>
    <property type="match status" value="1"/>
</dbReference>
<name>A0A4Q7YSP6_9BACT</name>
<dbReference type="Proteomes" id="UP000292958">
    <property type="component" value="Unassembled WGS sequence"/>
</dbReference>
<feature type="region of interest" description="Disordered" evidence="3">
    <location>
        <begin position="513"/>
        <end position="534"/>
    </location>
</feature>
<dbReference type="GO" id="GO:0008237">
    <property type="term" value="F:metallopeptidase activity"/>
    <property type="evidence" value="ECO:0007669"/>
    <property type="project" value="InterPro"/>
</dbReference>
<feature type="active site" description="Proton acceptor" evidence="1">
    <location>
        <position position="363"/>
    </location>
</feature>
<dbReference type="AlphaFoldDB" id="A0A4Q7YSP6"/>
<evidence type="ECO:0000256" key="3">
    <source>
        <dbReference type="SAM" id="MobiDB-lite"/>
    </source>
</evidence>
<comment type="cofactor">
    <cofactor evidence="2">
        <name>Zn(2+)</name>
        <dbReference type="ChEBI" id="CHEBI:29105"/>
    </cofactor>
    <text evidence="2">Binds 1 zinc ion per subunit.</text>
</comment>
<dbReference type="PANTHER" id="PTHR45726">
    <property type="entry name" value="LEUKOTRIENE A-4 HYDROLASE"/>
    <property type="match status" value="1"/>
</dbReference>
<keyword evidence="2" id="KW-0479">Metal-binding</keyword>
<dbReference type="InterPro" id="IPR014782">
    <property type="entry name" value="Peptidase_M1_dom"/>
</dbReference>
<dbReference type="GO" id="GO:0008270">
    <property type="term" value="F:zinc ion binding"/>
    <property type="evidence" value="ECO:0007669"/>
    <property type="project" value="InterPro"/>
</dbReference>
<feature type="signal peptide" evidence="4">
    <location>
        <begin position="1"/>
        <end position="25"/>
    </location>
</feature>